<evidence type="ECO:0000313" key="2">
    <source>
        <dbReference type="EMBL" id="KAK9922033.1"/>
    </source>
</evidence>
<name>A0AAW1WEG5_RUBAR</name>
<sequence length="106" mass="11247">MPHSGVSLLIITSSTTALEFSPPSLASGERKENRVAIWALGKMAELWWSEGLRRHGKRLGASGLGGAEKLELGAAGIQIRRNGAAWTVVECLMRCSAGLYGGVARL</sequence>
<gene>
    <name evidence="2" type="ORF">M0R45_030516</name>
</gene>
<comment type="caution">
    <text evidence="2">The sequence shown here is derived from an EMBL/GenBank/DDBJ whole genome shotgun (WGS) entry which is preliminary data.</text>
</comment>
<keyword evidence="3" id="KW-1185">Reference proteome</keyword>
<dbReference type="EMBL" id="JBEDUW010000006">
    <property type="protein sequence ID" value="KAK9922033.1"/>
    <property type="molecule type" value="Genomic_DNA"/>
</dbReference>
<proteinExistence type="predicted"/>
<dbReference type="AlphaFoldDB" id="A0AAW1WEG5"/>
<evidence type="ECO:0000313" key="3">
    <source>
        <dbReference type="Proteomes" id="UP001457282"/>
    </source>
</evidence>
<dbReference type="Proteomes" id="UP001457282">
    <property type="component" value="Unassembled WGS sequence"/>
</dbReference>
<accession>A0AAW1WEG5</accession>
<feature type="chain" id="PRO_5043788794" evidence="1">
    <location>
        <begin position="18"/>
        <end position="106"/>
    </location>
</feature>
<feature type="signal peptide" evidence="1">
    <location>
        <begin position="1"/>
        <end position="17"/>
    </location>
</feature>
<organism evidence="2 3">
    <name type="scientific">Rubus argutus</name>
    <name type="common">Southern blackberry</name>
    <dbReference type="NCBI Taxonomy" id="59490"/>
    <lineage>
        <taxon>Eukaryota</taxon>
        <taxon>Viridiplantae</taxon>
        <taxon>Streptophyta</taxon>
        <taxon>Embryophyta</taxon>
        <taxon>Tracheophyta</taxon>
        <taxon>Spermatophyta</taxon>
        <taxon>Magnoliopsida</taxon>
        <taxon>eudicotyledons</taxon>
        <taxon>Gunneridae</taxon>
        <taxon>Pentapetalae</taxon>
        <taxon>rosids</taxon>
        <taxon>fabids</taxon>
        <taxon>Rosales</taxon>
        <taxon>Rosaceae</taxon>
        <taxon>Rosoideae</taxon>
        <taxon>Rosoideae incertae sedis</taxon>
        <taxon>Rubus</taxon>
    </lineage>
</organism>
<reference evidence="2 3" key="1">
    <citation type="journal article" date="2023" name="G3 (Bethesda)">
        <title>A chromosome-length genome assembly and annotation of blackberry (Rubus argutus, cv. 'Hillquist').</title>
        <authorList>
            <person name="Bruna T."/>
            <person name="Aryal R."/>
            <person name="Dudchenko O."/>
            <person name="Sargent D.J."/>
            <person name="Mead D."/>
            <person name="Buti M."/>
            <person name="Cavallini A."/>
            <person name="Hytonen T."/>
            <person name="Andres J."/>
            <person name="Pham M."/>
            <person name="Weisz D."/>
            <person name="Mascagni F."/>
            <person name="Usai G."/>
            <person name="Natali L."/>
            <person name="Bassil N."/>
            <person name="Fernandez G.E."/>
            <person name="Lomsadze A."/>
            <person name="Armour M."/>
            <person name="Olukolu B."/>
            <person name="Poorten T."/>
            <person name="Britton C."/>
            <person name="Davik J."/>
            <person name="Ashrafi H."/>
            <person name="Aiden E.L."/>
            <person name="Borodovsky M."/>
            <person name="Worthington M."/>
        </authorList>
    </citation>
    <scope>NUCLEOTIDE SEQUENCE [LARGE SCALE GENOMIC DNA]</scope>
    <source>
        <strain evidence="2">PI 553951</strain>
    </source>
</reference>
<keyword evidence="1" id="KW-0732">Signal</keyword>
<evidence type="ECO:0000256" key="1">
    <source>
        <dbReference type="SAM" id="SignalP"/>
    </source>
</evidence>
<protein>
    <submittedName>
        <fullName evidence="2">Uncharacterized protein</fullName>
    </submittedName>
</protein>